<keyword evidence="5" id="KW-0964">Secreted</keyword>
<evidence type="ECO:0000256" key="2">
    <source>
        <dbReference type="ARBA" id="ARBA00004613"/>
    </source>
</evidence>
<dbReference type="InterPro" id="IPR016187">
    <property type="entry name" value="CTDL_fold"/>
</dbReference>
<dbReference type="EMBL" id="OX395135">
    <property type="protein sequence ID" value="CAI5785852.1"/>
    <property type="molecule type" value="Genomic_DNA"/>
</dbReference>
<evidence type="ECO:0000256" key="7">
    <source>
        <dbReference type="ARBA" id="ARBA00022734"/>
    </source>
</evidence>
<dbReference type="Proteomes" id="UP001178461">
    <property type="component" value="Chromosome 10"/>
</dbReference>
<dbReference type="GO" id="GO:0046872">
    <property type="term" value="F:metal ion binding"/>
    <property type="evidence" value="ECO:0007669"/>
    <property type="project" value="UniProtKB-KW"/>
</dbReference>
<evidence type="ECO:0000256" key="5">
    <source>
        <dbReference type="ARBA" id="ARBA00022525"/>
    </source>
</evidence>
<dbReference type="PROSITE" id="PS50041">
    <property type="entry name" value="C_TYPE_LECTIN_2"/>
    <property type="match status" value="2"/>
</dbReference>
<dbReference type="Gene3D" id="2.60.120.260">
    <property type="entry name" value="Galactose-binding domain-like"/>
    <property type="match status" value="2"/>
</dbReference>
<dbReference type="SUPFAM" id="SSF49785">
    <property type="entry name" value="Galactose-binding domain-like"/>
    <property type="match status" value="2"/>
</dbReference>
<feature type="chain" id="PRO_5041420296" evidence="10">
    <location>
        <begin position="23"/>
        <end position="741"/>
    </location>
</feature>
<dbReference type="Pfam" id="PF22633">
    <property type="entry name" value="F5_F8_type_C_2"/>
    <property type="match status" value="2"/>
</dbReference>
<dbReference type="InterPro" id="IPR006585">
    <property type="entry name" value="FTP1"/>
</dbReference>
<keyword evidence="9" id="KW-1015">Disulfide bond</keyword>
<evidence type="ECO:0000313" key="12">
    <source>
        <dbReference type="EMBL" id="CAI5785852.1"/>
    </source>
</evidence>
<evidence type="ECO:0000256" key="1">
    <source>
        <dbReference type="ARBA" id="ARBA00002219"/>
    </source>
</evidence>
<evidence type="ECO:0000256" key="8">
    <source>
        <dbReference type="ARBA" id="ARBA00022837"/>
    </source>
</evidence>
<accession>A0AA35KX14</accession>
<comment type="subunit">
    <text evidence="4">Homotrimer.</text>
</comment>
<evidence type="ECO:0000256" key="6">
    <source>
        <dbReference type="ARBA" id="ARBA00022723"/>
    </source>
</evidence>
<evidence type="ECO:0000313" key="13">
    <source>
        <dbReference type="Proteomes" id="UP001178461"/>
    </source>
</evidence>
<organism evidence="12 13">
    <name type="scientific">Podarcis lilfordi</name>
    <name type="common">Lilford's wall lizard</name>
    <dbReference type="NCBI Taxonomy" id="74358"/>
    <lineage>
        <taxon>Eukaryota</taxon>
        <taxon>Metazoa</taxon>
        <taxon>Chordata</taxon>
        <taxon>Craniata</taxon>
        <taxon>Vertebrata</taxon>
        <taxon>Euteleostomi</taxon>
        <taxon>Lepidosauria</taxon>
        <taxon>Squamata</taxon>
        <taxon>Bifurcata</taxon>
        <taxon>Unidentata</taxon>
        <taxon>Episquamata</taxon>
        <taxon>Laterata</taxon>
        <taxon>Lacertibaenia</taxon>
        <taxon>Lacertidae</taxon>
        <taxon>Podarcis</taxon>
    </lineage>
</organism>
<dbReference type="GO" id="GO:0010185">
    <property type="term" value="P:regulation of cellular defense response"/>
    <property type="evidence" value="ECO:0007669"/>
    <property type="project" value="UniProtKB-ARBA"/>
</dbReference>
<keyword evidence="6" id="KW-0479">Metal-binding</keyword>
<dbReference type="InterPro" id="IPR051941">
    <property type="entry name" value="BG_Antigen-Binding_Lectin"/>
</dbReference>
<proteinExistence type="inferred from homology"/>
<dbReference type="Gene3D" id="3.10.100.10">
    <property type="entry name" value="Mannose-Binding Protein A, subunit A"/>
    <property type="match status" value="2"/>
</dbReference>
<evidence type="ECO:0000259" key="11">
    <source>
        <dbReference type="PROSITE" id="PS50041"/>
    </source>
</evidence>
<evidence type="ECO:0000256" key="9">
    <source>
        <dbReference type="ARBA" id="ARBA00023157"/>
    </source>
</evidence>
<feature type="domain" description="C-type lectin" evidence="11">
    <location>
        <begin position="230"/>
        <end position="347"/>
    </location>
</feature>
<evidence type="ECO:0000256" key="10">
    <source>
        <dbReference type="SAM" id="SignalP"/>
    </source>
</evidence>
<dbReference type="InterPro" id="IPR018378">
    <property type="entry name" value="C-type_lectin_CS"/>
</dbReference>
<comment type="similarity">
    <text evidence="3">Belongs to the fucolectin family.</text>
</comment>
<gene>
    <name evidence="12" type="ORF">PODLI_1B012640</name>
</gene>
<dbReference type="Pfam" id="PF00059">
    <property type="entry name" value="Lectin_C"/>
    <property type="match status" value="2"/>
</dbReference>
<dbReference type="SMART" id="SM00034">
    <property type="entry name" value="CLECT"/>
    <property type="match status" value="2"/>
</dbReference>
<protein>
    <submittedName>
        <fullName evidence="12">C-type lectin domain-containing protein</fullName>
    </submittedName>
</protein>
<dbReference type="SMART" id="SM00607">
    <property type="entry name" value="FTP"/>
    <property type="match status" value="2"/>
</dbReference>
<name>A0AA35KX14_9SAUR</name>
<reference evidence="12" key="1">
    <citation type="submission" date="2022-12" db="EMBL/GenBank/DDBJ databases">
        <authorList>
            <person name="Alioto T."/>
            <person name="Alioto T."/>
            <person name="Gomez Garrido J."/>
        </authorList>
    </citation>
    <scope>NUCLEOTIDE SEQUENCE</scope>
</reference>
<comment type="function">
    <text evidence="1">Acts as a defensive agent. Recognizes blood group fucosylated oligosaccharides including A, B, H and Lewis B-type antigens. Does not recognize Lewis A antigen and has low affinity for monovalent haptens.</text>
</comment>
<dbReference type="SUPFAM" id="SSF56436">
    <property type="entry name" value="C-type lectin-like"/>
    <property type="match status" value="2"/>
</dbReference>
<dbReference type="AlphaFoldDB" id="A0AA35KX14"/>
<sequence length="741" mass="83189">MLRNSAFLVIAALHWLITHKRSAGNVAIADASIIPVGDPNIAVGKMSSQSSTYEEKGKSKKAIDGSLANSYANGDCTLTRKDFEPWWMVDLNSAFQVSAVVITNRGDCCESRIKGAEILIGDSPQKGGTMNPRCATINSMGRGETMSFTCAGMQGQYVTITIPGRYEFLSLCEVQVLAHPWLHVAIEEDTMLLRRTSISVAFYLCLLLMTPLPTRTFQEGFTCPENWLKREGNCYGYFEEPVTFAQAREKCQKEHRADLVSFHSKEEVCAIAKFVTGFSDNKDVWIGLHDPQKDNVWCWTDSTRFNLYAWLDDTQRKNEYCALLLHGTDYIAWDSRNCETKSPYICRKTPQIIVRESCKKEDTVVPRRTVKYRLSLLLLIILPSRPALEVSNVALTGEALQSSTYNPQGGAMNAIDGSLVDLQAQYQVVHVSITNREDCCAHRLNGAEIRVGDSTERGGTTNPRCAIINSLDAGETRSFYCEASKGQFVTITLPRGGYLTLCEVQVFGQKIDSSADHEPEKNKPLTPGEQVNTSGVLQSTAWGVGKPWPSPVQGCRAMQVLAHPWLHVAIEEDTMLLRRTSVSVAFYLCLLLMTPLPMRTFQEGFTCPENWLKREGNCYGYFEEPVTFAQAREKCQKEHHADLVSFHSKEEVCAIAKFVAGFSDNKDVWIGLHDPQKDNVWDWTDSTRFNLYAWLDDTQRKNEYCALLLHGTNYIAWDSRNCETKNPYLCSSTPQIIVRGC</sequence>
<keyword evidence="8" id="KW-0106">Calcium</keyword>
<keyword evidence="7" id="KW-0430">Lectin</keyword>
<keyword evidence="13" id="KW-1185">Reference proteome</keyword>
<evidence type="ECO:0000256" key="4">
    <source>
        <dbReference type="ARBA" id="ARBA00011233"/>
    </source>
</evidence>
<dbReference type="InterPro" id="IPR001304">
    <property type="entry name" value="C-type_lectin-like"/>
</dbReference>
<feature type="domain" description="C-type lectin" evidence="11">
    <location>
        <begin position="614"/>
        <end position="731"/>
    </location>
</feature>
<dbReference type="InterPro" id="IPR008979">
    <property type="entry name" value="Galactose-bd-like_sf"/>
</dbReference>
<dbReference type="PANTHER" id="PTHR45713:SF20">
    <property type="entry name" value="FUCOLECTIN TACHYLECTIN-4 PENTRAXIN-1 DOMAIN-CONTAINING PROTEIN"/>
    <property type="match status" value="1"/>
</dbReference>
<dbReference type="PROSITE" id="PS00615">
    <property type="entry name" value="C_TYPE_LECTIN_1"/>
    <property type="match status" value="2"/>
</dbReference>
<comment type="subcellular location">
    <subcellularLocation>
        <location evidence="2">Secreted</location>
    </subcellularLocation>
</comment>
<dbReference type="GO" id="GO:0005576">
    <property type="term" value="C:extracellular region"/>
    <property type="evidence" value="ECO:0007669"/>
    <property type="project" value="UniProtKB-SubCell"/>
</dbReference>
<evidence type="ECO:0000256" key="3">
    <source>
        <dbReference type="ARBA" id="ARBA00010147"/>
    </source>
</evidence>
<dbReference type="GO" id="GO:0042806">
    <property type="term" value="F:fucose binding"/>
    <property type="evidence" value="ECO:0007669"/>
    <property type="project" value="UniProtKB-ARBA"/>
</dbReference>
<dbReference type="PANTHER" id="PTHR45713">
    <property type="entry name" value="FTP DOMAIN-CONTAINING PROTEIN"/>
    <property type="match status" value="1"/>
</dbReference>
<feature type="signal peptide" evidence="10">
    <location>
        <begin position="1"/>
        <end position="22"/>
    </location>
</feature>
<dbReference type="GO" id="GO:0001868">
    <property type="term" value="P:regulation of complement activation, lectin pathway"/>
    <property type="evidence" value="ECO:0007669"/>
    <property type="project" value="UniProtKB-ARBA"/>
</dbReference>
<keyword evidence="10" id="KW-0732">Signal</keyword>
<dbReference type="InterPro" id="IPR016186">
    <property type="entry name" value="C-type_lectin-like/link_sf"/>
</dbReference>